<dbReference type="PANTHER" id="PTHR13703">
    <property type="entry name" value="SMAD"/>
    <property type="match status" value="1"/>
</dbReference>
<dbReference type="AlphaFoldDB" id="A0A0N4U9G2"/>
<dbReference type="InterPro" id="IPR008984">
    <property type="entry name" value="SMAD_FHA_dom_sf"/>
</dbReference>
<dbReference type="GO" id="GO:0000978">
    <property type="term" value="F:RNA polymerase II cis-regulatory region sequence-specific DNA binding"/>
    <property type="evidence" value="ECO:0007669"/>
    <property type="project" value="TreeGrafter"/>
</dbReference>
<reference evidence="8" key="1">
    <citation type="submission" date="2017-02" db="UniProtKB">
        <authorList>
            <consortium name="WormBaseParasite"/>
        </authorList>
    </citation>
    <scope>IDENTIFICATION</scope>
</reference>
<evidence type="ECO:0000313" key="7">
    <source>
        <dbReference type="Proteomes" id="UP000274756"/>
    </source>
</evidence>
<feature type="domain" description="MH2" evidence="4">
    <location>
        <begin position="215"/>
        <end position="407"/>
    </location>
</feature>
<evidence type="ECO:0000259" key="4">
    <source>
        <dbReference type="PROSITE" id="PS51076"/>
    </source>
</evidence>
<dbReference type="InterPro" id="IPR013790">
    <property type="entry name" value="Dwarfin"/>
</dbReference>
<keyword evidence="2" id="KW-0804">Transcription</keyword>
<dbReference type="GO" id="GO:0050793">
    <property type="term" value="P:regulation of developmental process"/>
    <property type="evidence" value="ECO:0007669"/>
    <property type="project" value="UniProtKB-ARBA"/>
</dbReference>
<dbReference type="Proteomes" id="UP000274756">
    <property type="component" value="Unassembled WGS sequence"/>
</dbReference>
<name>A0A0N4U9G2_DRAME</name>
<dbReference type="WBParaSite" id="DME_0000372401-mRNA-1">
    <property type="protein sequence ID" value="DME_0000372401-mRNA-1"/>
    <property type="gene ID" value="DME_0000372401"/>
</dbReference>
<dbReference type="InterPro" id="IPR001132">
    <property type="entry name" value="SMAD_dom_Dwarfin-type"/>
</dbReference>
<dbReference type="SUPFAM" id="SSF49879">
    <property type="entry name" value="SMAD/FHA domain"/>
    <property type="match status" value="1"/>
</dbReference>
<evidence type="ECO:0000256" key="3">
    <source>
        <dbReference type="SAM" id="MobiDB-lite"/>
    </source>
</evidence>
<feature type="region of interest" description="Disordered" evidence="3">
    <location>
        <begin position="1"/>
        <end position="30"/>
    </location>
</feature>
<evidence type="ECO:0000256" key="1">
    <source>
        <dbReference type="ARBA" id="ARBA00023015"/>
    </source>
</evidence>
<dbReference type="Proteomes" id="UP000038040">
    <property type="component" value="Unplaced"/>
</dbReference>
<evidence type="ECO:0000313" key="5">
    <source>
        <dbReference type="EMBL" id="VDN57756.1"/>
    </source>
</evidence>
<feature type="compositionally biased region" description="Polar residues" evidence="3">
    <location>
        <begin position="1"/>
        <end position="14"/>
    </location>
</feature>
<dbReference type="SMART" id="SM00524">
    <property type="entry name" value="DWB"/>
    <property type="match status" value="1"/>
</dbReference>
<keyword evidence="1" id="KW-0805">Transcription regulation</keyword>
<dbReference type="InterPro" id="IPR017855">
    <property type="entry name" value="SMAD-like_dom_sf"/>
</dbReference>
<dbReference type="GO" id="GO:0070411">
    <property type="term" value="F:I-SMAD binding"/>
    <property type="evidence" value="ECO:0007669"/>
    <property type="project" value="TreeGrafter"/>
</dbReference>
<dbReference type="Pfam" id="PF03166">
    <property type="entry name" value="MH2"/>
    <property type="match status" value="1"/>
</dbReference>
<dbReference type="GO" id="GO:0051239">
    <property type="term" value="P:regulation of multicellular organismal process"/>
    <property type="evidence" value="ECO:0007669"/>
    <property type="project" value="UniProtKB-ARBA"/>
</dbReference>
<evidence type="ECO:0000256" key="2">
    <source>
        <dbReference type="ARBA" id="ARBA00023163"/>
    </source>
</evidence>
<dbReference type="GO" id="GO:0030509">
    <property type="term" value="P:BMP signaling pathway"/>
    <property type="evidence" value="ECO:0007669"/>
    <property type="project" value="TreeGrafter"/>
</dbReference>
<dbReference type="GO" id="GO:0000981">
    <property type="term" value="F:DNA-binding transcription factor activity, RNA polymerase II-specific"/>
    <property type="evidence" value="ECO:0007669"/>
    <property type="project" value="TreeGrafter"/>
</dbReference>
<proteinExistence type="predicted"/>
<keyword evidence="7" id="KW-1185">Reference proteome</keyword>
<dbReference type="EMBL" id="UYYG01001162">
    <property type="protein sequence ID" value="VDN57756.1"/>
    <property type="molecule type" value="Genomic_DNA"/>
</dbReference>
<evidence type="ECO:0000313" key="8">
    <source>
        <dbReference type="WBParaSite" id="DME_0000372401-mRNA-1"/>
    </source>
</evidence>
<dbReference type="STRING" id="318479.A0A0N4U9G2"/>
<protein>
    <submittedName>
        <fullName evidence="8">MH2 domain-containing protein</fullName>
    </submittedName>
</protein>
<accession>A0A0N4U9G2</accession>
<feature type="compositionally biased region" description="Low complexity" evidence="3">
    <location>
        <begin position="20"/>
        <end position="30"/>
    </location>
</feature>
<gene>
    <name evidence="5" type="ORF">DME_LOCUS7729</name>
</gene>
<dbReference type="GO" id="GO:0009653">
    <property type="term" value="P:anatomical structure morphogenesis"/>
    <property type="evidence" value="ECO:0007669"/>
    <property type="project" value="TreeGrafter"/>
</dbReference>
<sequence length="408" mass="46632">MMDSVGNQEHSSQLPYRMESSPSLCPTSSYSTDQQRNYLWQQYSSSNQFIVENPQIYIEARNFLMNLTIKYDSEFKNIEGGIQSFDNISSNSQNIRAENDNRTFMDRSSTNCSKHGNNYQNLLSYAKPQDQMHYGTSQFSQAHSQISSVKIIDVFATVTTLNHLKKIPLKQKLNAEYHAMKANRKRVQPQIFPTEESRAFVRSLPPIEYEPTQNWIHITYYELSKRVGDIFKGTTNCVTVDGFCAPSEAERFCLGALSGADRSVRMTNVRRQIGNGIIIYRDGNDVHLKSIAETQIFIQCPNYASKSGDHPSTVYRFACGQGMLIFSDEFFQKKLKENADKGYDALHALQHLCHTRVSFVKGWGQQYKRQTITEAPCWIEIQLQAPLQDLDRVIGTVVADEEVHSYST</sequence>
<dbReference type="GO" id="GO:0030154">
    <property type="term" value="P:cell differentiation"/>
    <property type="evidence" value="ECO:0007669"/>
    <property type="project" value="TreeGrafter"/>
</dbReference>
<reference evidence="5 7" key="2">
    <citation type="submission" date="2018-11" db="EMBL/GenBank/DDBJ databases">
        <authorList>
            <consortium name="Pathogen Informatics"/>
        </authorList>
    </citation>
    <scope>NUCLEOTIDE SEQUENCE [LARGE SCALE GENOMIC DNA]</scope>
</reference>
<organism evidence="6 8">
    <name type="scientific">Dracunculus medinensis</name>
    <name type="common">Guinea worm</name>
    <dbReference type="NCBI Taxonomy" id="318479"/>
    <lineage>
        <taxon>Eukaryota</taxon>
        <taxon>Metazoa</taxon>
        <taxon>Ecdysozoa</taxon>
        <taxon>Nematoda</taxon>
        <taxon>Chromadorea</taxon>
        <taxon>Rhabditida</taxon>
        <taxon>Spirurina</taxon>
        <taxon>Dracunculoidea</taxon>
        <taxon>Dracunculidae</taxon>
        <taxon>Dracunculus</taxon>
    </lineage>
</organism>
<dbReference type="GO" id="GO:0009791">
    <property type="term" value="P:post-embryonic development"/>
    <property type="evidence" value="ECO:0007669"/>
    <property type="project" value="UniProtKB-ARBA"/>
</dbReference>
<dbReference type="GO" id="GO:0060395">
    <property type="term" value="P:SMAD protein signal transduction"/>
    <property type="evidence" value="ECO:0007669"/>
    <property type="project" value="TreeGrafter"/>
</dbReference>
<dbReference type="Gene3D" id="2.60.200.10">
    <property type="match status" value="1"/>
</dbReference>
<dbReference type="PROSITE" id="PS51076">
    <property type="entry name" value="MH2"/>
    <property type="match status" value="1"/>
</dbReference>
<dbReference type="GO" id="GO:0071144">
    <property type="term" value="C:heteromeric SMAD protein complex"/>
    <property type="evidence" value="ECO:0007669"/>
    <property type="project" value="TreeGrafter"/>
</dbReference>
<dbReference type="OrthoDB" id="5794312at2759"/>
<evidence type="ECO:0000313" key="6">
    <source>
        <dbReference type="Proteomes" id="UP000038040"/>
    </source>
</evidence>